<evidence type="ECO:0000256" key="16">
    <source>
        <dbReference type="PIRSR" id="PIRSR602129-50"/>
    </source>
</evidence>
<dbReference type="InterPro" id="IPR015421">
    <property type="entry name" value="PyrdxlP-dep_Trfase_major"/>
</dbReference>
<keyword evidence="5" id="KW-0812">Transmembrane</keyword>
<dbReference type="EC" id="4.1.2.27" evidence="14"/>
<dbReference type="STRING" id="6573.A0A210Q754"/>
<dbReference type="GO" id="GO:0030170">
    <property type="term" value="F:pyridoxal phosphate binding"/>
    <property type="evidence" value="ECO:0007669"/>
    <property type="project" value="InterPro"/>
</dbReference>
<evidence type="ECO:0000256" key="7">
    <source>
        <dbReference type="ARBA" id="ARBA00022898"/>
    </source>
</evidence>
<accession>A0A210Q754</accession>
<organism evidence="18 19">
    <name type="scientific">Mizuhopecten yessoensis</name>
    <name type="common">Japanese scallop</name>
    <name type="synonym">Patinopecten yessoensis</name>
    <dbReference type="NCBI Taxonomy" id="6573"/>
    <lineage>
        <taxon>Eukaryota</taxon>
        <taxon>Metazoa</taxon>
        <taxon>Spiralia</taxon>
        <taxon>Lophotrochozoa</taxon>
        <taxon>Mollusca</taxon>
        <taxon>Bivalvia</taxon>
        <taxon>Autobranchia</taxon>
        <taxon>Pteriomorphia</taxon>
        <taxon>Pectinida</taxon>
        <taxon>Pectinoidea</taxon>
        <taxon>Pectinidae</taxon>
        <taxon>Mizuhopecten</taxon>
    </lineage>
</organism>
<keyword evidence="11" id="KW-0472">Membrane</keyword>
<dbReference type="AlphaFoldDB" id="A0A210Q754"/>
<dbReference type="InterPro" id="IPR002129">
    <property type="entry name" value="PyrdxlP-dep_de-COase"/>
</dbReference>
<evidence type="ECO:0000256" key="11">
    <source>
        <dbReference type="ARBA" id="ARBA00023136"/>
    </source>
</evidence>
<evidence type="ECO:0000256" key="14">
    <source>
        <dbReference type="ARBA" id="ARBA00038965"/>
    </source>
</evidence>
<keyword evidence="19" id="KW-1185">Reference proteome</keyword>
<reference evidence="18 19" key="1">
    <citation type="journal article" date="2017" name="Nat. Ecol. Evol.">
        <title>Scallop genome provides insights into evolution of bilaterian karyotype and development.</title>
        <authorList>
            <person name="Wang S."/>
            <person name="Zhang J."/>
            <person name="Jiao W."/>
            <person name="Li J."/>
            <person name="Xun X."/>
            <person name="Sun Y."/>
            <person name="Guo X."/>
            <person name="Huan P."/>
            <person name="Dong B."/>
            <person name="Zhang L."/>
            <person name="Hu X."/>
            <person name="Sun X."/>
            <person name="Wang J."/>
            <person name="Zhao C."/>
            <person name="Wang Y."/>
            <person name="Wang D."/>
            <person name="Huang X."/>
            <person name="Wang R."/>
            <person name="Lv J."/>
            <person name="Li Y."/>
            <person name="Zhang Z."/>
            <person name="Liu B."/>
            <person name="Lu W."/>
            <person name="Hui Y."/>
            <person name="Liang J."/>
            <person name="Zhou Z."/>
            <person name="Hou R."/>
            <person name="Li X."/>
            <person name="Liu Y."/>
            <person name="Li H."/>
            <person name="Ning X."/>
            <person name="Lin Y."/>
            <person name="Zhao L."/>
            <person name="Xing Q."/>
            <person name="Dou J."/>
            <person name="Li Y."/>
            <person name="Mao J."/>
            <person name="Guo H."/>
            <person name="Dou H."/>
            <person name="Li T."/>
            <person name="Mu C."/>
            <person name="Jiang W."/>
            <person name="Fu Q."/>
            <person name="Fu X."/>
            <person name="Miao Y."/>
            <person name="Liu J."/>
            <person name="Yu Q."/>
            <person name="Li R."/>
            <person name="Liao H."/>
            <person name="Li X."/>
            <person name="Kong Y."/>
            <person name="Jiang Z."/>
            <person name="Chourrout D."/>
            <person name="Li R."/>
            <person name="Bao Z."/>
        </authorList>
    </citation>
    <scope>NUCLEOTIDE SEQUENCE [LARGE SCALE GENOMIC DNA]</scope>
    <source>
        <strain evidence="18 19">PY_sf001</strain>
    </source>
</reference>
<evidence type="ECO:0000256" key="3">
    <source>
        <dbReference type="ARBA" id="ARBA00004760"/>
    </source>
</evidence>
<name>A0A210Q754_MIZYE</name>
<dbReference type="Pfam" id="PF00282">
    <property type="entry name" value="Pyridoxal_deC"/>
    <property type="match status" value="1"/>
</dbReference>
<evidence type="ECO:0000256" key="5">
    <source>
        <dbReference type="ARBA" id="ARBA00022692"/>
    </source>
</evidence>
<evidence type="ECO:0000256" key="17">
    <source>
        <dbReference type="RuleBase" id="RU000382"/>
    </source>
</evidence>
<dbReference type="Gene3D" id="3.40.640.10">
    <property type="entry name" value="Type I PLP-dependent aspartate aminotransferase-like (Major domain)"/>
    <property type="match status" value="1"/>
</dbReference>
<dbReference type="OrthoDB" id="10254570at2759"/>
<evidence type="ECO:0000313" key="18">
    <source>
        <dbReference type="EMBL" id="OWF44572.1"/>
    </source>
</evidence>
<dbReference type="PANTHER" id="PTHR42735">
    <property type="match status" value="1"/>
</dbReference>
<keyword evidence="6" id="KW-0256">Endoplasmic reticulum</keyword>
<gene>
    <name evidence="18" type="ORF">KP79_PYT05387</name>
</gene>
<evidence type="ECO:0000256" key="9">
    <source>
        <dbReference type="ARBA" id="ARBA00022989"/>
    </source>
</evidence>
<dbReference type="GO" id="GO:0019752">
    <property type="term" value="P:carboxylic acid metabolic process"/>
    <property type="evidence" value="ECO:0007669"/>
    <property type="project" value="InterPro"/>
</dbReference>
<evidence type="ECO:0000256" key="2">
    <source>
        <dbReference type="ARBA" id="ARBA00004389"/>
    </source>
</evidence>
<dbReference type="GO" id="GO:0005789">
    <property type="term" value="C:endoplasmic reticulum membrane"/>
    <property type="evidence" value="ECO:0007669"/>
    <property type="project" value="UniProtKB-SubCell"/>
</dbReference>
<evidence type="ECO:0000256" key="10">
    <source>
        <dbReference type="ARBA" id="ARBA00023098"/>
    </source>
</evidence>
<keyword evidence="7 16" id="KW-0663">Pyridoxal phosphate</keyword>
<evidence type="ECO:0000256" key="8">
    <source>
        <dbReference type="ARBA" id="ARBA00022919"/>
    </source>
</evidence>
<dbReference type="FunFam" id="3.90.1150.10:FF:000247">
    <property type="entry name" value="Sphingosine phosphate lyase, putative"/>
    <property type="match status" value="1"/>
</dbReference>
<keyword evidence="8" id="KW-0746">Sphingolipid metabolism</keyword>
<evidence type="ECO:0000313" key="19">
    <source>
        <dbReference type="Proteomes" id="UP000242188"/>
    </source>
</evidence>
<comment type="caution">
    <text evidence="18">The sequence shown here is derived from an EMBL/GenBank/DDBJ whole genome shotgun (WGS) entry which is preliminary data.</text>
</comment>
<feature type="modified residue" description="N6-(pyridoxal phosphate)lysine" evidence="16">
    <location>
        <position position="379"/>
    </location>
</feature>
<dbReference type="EMBL" id="NEDP02004751">
    <property type="protein sequence ID" value="OWF44572.1"/>
    <property type="molecule type" value="Genomic_DNA"/>
</dbReference>
<keyword evidence="9" id="KW-1133">Transmembrane helix</keyword>
<protein>
    <recommendedName>
        <fullName evidence="14">sphinganine-1-phosphate aldolase</fullName>
        <ecNumber evidence="14">4.1.2.27</ecNumber>
    </recommendedName>
    <alternativeName>
        <fullName evidence="15">Sphingosine-1-phosphate aldolase</fullName>
    </alternativeName>
</protein>
<evidence type="ECO:0000256" key="6">
    <source>
        <dbReference type="ARBA" id="ARBA00022824"/>
    </source>
</evidence>
<comment type="cofactor">
    <cofactor evidence="1 16 17">
        <name>pyridoxal 5'-phosphate</name>
        <dbReference type="ChEBI" id="CHEBI:597326"/>
    </cofactor>
</comment>
<dbReference type="Gene3D" id="3.90.1150.10">
    <property type="entry name" value="Aspartate Aminotransferase, domain 1"/>
    <property type="match status" value="1"/>
</dbReference>
<dbReference type="SUPFAM" id="SSF53383">
    <property type="entry name" value="PLP-dependent transferases"/>
    <property type="match status" value="1"/>
</dbReference>
<evidence type="ECO:0000256" key="4">
    <source>
        <dbReference type="ARBA" id="ARBA00004991"/>
    </source>
</evidence>
<comment type="pathway">
    <text evidence="3">Lipid metabolism; sphingolipid metabolism.</text>
</comment>
<dbReference type="GO" id="GO:0030149">
    <property type="term" value="P:sphingolipid catabolic process"/>
    <property type="evidence" value="ECO:0007669"/>
    <property type="project" value="TreeGrafter"/>
</dbReference>
<evidence type="ECO:0000256" key="13">
    <source>
        <dbReference type="ARBA" id="ARBA00038302"/>
    </source>
</evidence>
<comment type="subcellular location">
    <subcellularLocation>
        <location evidence="2">Endoplasmic reticulum membrane</location>
        <topology evidence="2">Single-pass membrane protein</topology>
    </subcellularLocation>
</comment>
<proteinExistence type="inferred from homology"/>
<dbReference type="FunFam" id="3.40.640.10:FF:000020">
    <property type="entry name" value="sphingosine-1-phosphate lyase 1"/>
    <property type="match status" value="1"/>
</dbReference>
<keyword evidence="12 17" id="KW-0456">Lyase</keyword>
<dbReference type="InterPro" id="IPR015424">
    <property type="entry name" value="PyrdxlP-dep_Trfase"/>
</dbReference>
<evidence type="ECO:0000256" key="15">
    <source>
        <dbReference type="ARBA" id="ARBA00042568"/>
    </source>
</evidence>
<sequence>MAKVLDVVTGQVTPYLDVVKDKINSLCAGLEPWQVVVYTCGGTLVFVTVKNILFNEEQTLKNRTKSSFFRYLKMIPIVKRKIAEEKNKMLSDMEASFHKSVDGYQKALPATGLKMLLLRIFLRTSPLIVTGRFSPTSPLIDTGRFSPTSPLIVTSRSSTTSPLIVTGSFSPTSSLIVTGWFSPTSPLITYGLFAWSNPLHPDVFPDVRKMEAEVVRMCCTMFNGDEQTCGTMTSGGTESILLACLTYRNIARDNGVNFPEMIVPVTVHASFDKAASYFRMKITHIPLDKVTGKVDIKAMRRAINKNTCMLVGSAPGFPHGIIDDIEEIAALGKKYNIPVHVDSCLGGFLVPFMEKAGYPIPTVDFRLPGVTSISADTHKYGFAPKGSSVILYRNPDFRQKQFFVQPEWPGGIYATSTTGGSRAGAIIAACWATMMHIGLDGYVESTRKIIKTARYIAKGLREIEGMVVYGEPLMSVVGMGSDRFNIFRLADILTSRGYNLNALQYPDSLHLCCTLVHTKEGVADKFLSDVRNSVEEILQDPQDHAIGGMGAIYGMAQSIPDKKMVGELAGCYLEAMYSTNKE</sequence>
<dbReference type="Gene3D" id="6.10.140.2150">
    <property type="match status" value="1"/>
</dbReference>
<dbReference type="GO" id="GO:0008117">
    <property type="term" value="F:sphinganine-1-phosphate aldolase activity"/>
    <property type="evidence" value="ECO:0007669"/>
    <property type="project" value="UniProtKB-EC"/>
</dbReference>
<dbReference type="InterPro" id="IPR015422">
    <property type="entry name" value="PyrdxlP-dep_Trfase_small"/>
</dbReference>
<evidence type="ECO:0000256" key="1">
    <source>
        <dbReference type="ARBA" id="ARBA00001933"/>
    </source>
</evidence>
<dbReference type="PANTHER" id="PTHR42735:SF6">
    <property type="entry name" value="SPHINGOSINE-1-PHOSPHATE LYASE 1"/>
    <property type="match status" value="1"/>
</dbReference>
<comment type="similarity">
    <text evidence="13">Belongs to the group II decarboxylase family. Sphingosine-1-phosphate lyase subfamily.</text>
</comment>
<dbReference type="InterPro" id="IPR050477">
    <property type="entry name" value="GrpII_AminoAcid_Decarb"/>
</dbReference>
<dbReference type="FunFam" id="6.10.140.2150:FF:000001">
    <property type="entry name" value="Sphingosine-1-phosphate lyase 1"/>
    <property type="match status" value="1"/>
</dbReference>
<dbReference type="Proteomes" id="UP000242188">
    <property type="component" value="Unassembled WGS sequence"/>
</dbReference>
<dbReference type="CDD" id="cd06450">
    <property type="entry name" value="DOPA_deC_like"/>
    <property type="match status" value="1"/>
</dbReference>
<evidence type="ECO:0000256" key="12">
    <source>
        <dbReference type="ARBA" id="ARBA00023239"/>
    </source>
</evidence>
<comment type="pathway">
    <text evidence="4">Sphingolipid metabolism.</text>
</comment>
<keyword evidence="10" id="KW-0443">Lipid metabolism</keyword>